<name>A2SJZ1_METPP</name>
<evidence type="ECO:0000313" key="10">
    <source>
        <dbReference type="EMBL" id="ABM95880.1"/>
    </source>
</evidence>
<evidence type="ECO:0000256" key="3">
    <source>
        <dbReference type="ARBA" id="ARBA00022448"/>
    </source>
</evidence>
<keyword evidence="4" id="KW-1003">Cell membrane</keyword>
<dbReference type="Proteomes" id="UP000000366">
    <property type="component" value="Chromosome"/>
</dbReference>
<dbReference type="AlphaFoldDB" id="A2SJZ1"/>
<feature type="transmembrane region" description="Helical" evidence="9">
    <location>
        <begin position="196"/>
        <end position="222"/>
    </location>
</feature>
<keyword evidence="7 9" id="KW-0472">Membrane</keyword>
<keyword evidence="5 9" id="KW-0812">Transmembrane</keyword>
<evidence type="ECO:0000313" key="11">
    <source>
        <dbReference type="Proteomes" id="UP000000366"/>
    </source>
</evidence>
<feature type="transmembrane region" description="Helical" evidence="9">
    <location>
        <begin position="325"/>
        <end position="344"/>
    </location>
</feature>
<feature type="transmembrane region" description="Helical" evidence="9">
    <location>
        <begin position="101"/>
        <end position="122"/>
    </location>
</feature>
<evidence type="ECO:0000256" key="4">
    <source>
        <dbReference type="ARBA" id="ARBA00022475"/>
    </source>
</evidence>
<dbReference type="STRING" id="420662.Mpe_A2927"/>
<dbReference type="eggNOG" id="COG0628">
    <property type="taxonomic scope" value="Bacteria"/>
</dbReference>
<dbReference type="PANTHER" id="PTHR21716:SF53">
    <property type="entry name" value="PERMEASE PERM-RELATED"/>
    <property type="match status" value="1"/>
</dbReference>
<evidence type="ECO:0000256" key="8">
    <source>
        <dbReference type="SAM" id="MobiDB-lite"/>
    </source>
</evidence>
<dbReference type="GO" id="GO:0005886">
    <property type="term" value="C:plasma membrane"/>
    <property type="evidence" value="ECO:0007669"/>
    <property type="project" value="UniProtKB-SubCell"/>
</dbReference>
<keyword evidence="3" id="KW-0813">Transport</keyword>
<dbReference type="KEGG" id="mpt:Mpe_A2927"/>
<evidence type="ECO:0000256" key="1">
    <source>
        <dbReference type="ARBA" id="ARBA00004651"/>
    </source>
</evidence>
<organism evidence="10 11">
    <name type="scientific">Methylibium petroleiphilum (strain ATCC BAA-1232 / LMG 22953 / PM1)</name>
    <dbReference type="NCBI Taxonomy" id="420662"/>
    <lineage>
        <taxon>Bacteria</taxon>
        <taxon>Pseudomonadati</taxon>
        <taxon>Pseudomonadota</taxon>
        <taxon>Betaproteobacteria</taxon>
        <taxon>Burkholderiales</taxon>
        <taxon>Sphaerotilaceae</taxon>
        <taxon>Methylibium</taxon>
    </lineage>
</organism>
<dbReference type="Pfam" id="PF01594">
    <property type="entry name" value="AI-2E_transport"/>
    <property type="match status" value="1"/>
</dbReference>
<accession>A2SJZ1</accession>
<evidence type="ECO:0000256" key="7">
    <source>
        <dbReference type="ARBA" id="ARBA00023136"/>
    </source>
</evidence>
<gene>
    <name evidence="10" type="ordered locus">Mpe_A2927</name>
</gene>
<dbReference type="EMBL" id="CP000555">
    <property type="protein sequence ID" value="ABM95880.1"/>
    <property type="molecule type" value="Genomic_DNA"/>
</dbReference>
<sequence>MAPQALRTGPSSMQHEPAIDDTRPTDQVPAAASADEPHPVLLQMPIGVRSLSLAVLAVLACLVALRWASAVFIPLLLGLMFSYALSPIVDRMVRWRIPRSLAAAVLLLAILAGAGSTAYSLGDDASELIESLPAAAQKLRQAVRAARNEPTSKMETMQKAVTQLEQAAEEAASSAAGQRGVQRVQIEPRKFSIRDYLWSSTLGLAWLIGQATVVCFITYFLIASGNSFRRKMVKIAGPTFAQRRVTVEALDEITEQIQRYLLVQLLISALVGVATWLAFLWIGLEHAAVWGIVAAVLNLVPYIGSIAVTVGSALVAFLQFGTLDMALVVGGVSLVLHCISGYLITPWLTSRTSRMSPVVVFVGVLAWGWLWGIWGLLLGVPILMAVKAVCDRVEDLKPLGELLGD</sequence>
<evidence type="ECO:0000256" key="6">
    <source>
        <dbReference type="ARBA" id="ARBA00022989"/>
    </source>
</evidence>
<evidence type="ECO:0000256" key="9">
    <source>
        <dbReference type="SAM" id="Phobius"/>
    </source>
</evidence>
<feature type="transmembrane region" description="Helical" evidence="9">
    <location>
        <begin position="288"/>
        <end position="318"/>
    </location>
</feature>
<dbReference type="InterPro" id="IPR002549">
    <property type="entry name" value="AI-2E-like"/>
</dbReference>
<feature type="transmembrane region" description="Helical" evidence="9">
    <location>
        <begin position="364"/>
        <end position="386"/>
    </location>
</feature>
<keyword evidence="11" id="KW-1185">Reference proteome</keyword>
<comment type="subcellular location">
    <subcellularLocation>
        <location evidence="1">Cell membrane</location>
        <topology evidence="1">Multi-pass membrane protein</topology>
    </subcellularLocation>
</comment>
<dbReference type="HOGENOM" id="CLU_031275_0_1_4"/>
<protein>
    <submittedName>
        <fullName evidence="10">Transport protein</fullName>
    </submittedName>
</protein>
<feature type="transmembrane region" description="Helical" evidence="9">
    <location>
        <begin position="260"/>
        <end position="282"/>
    </location>
</feature>
<feature type="transmembrane region" description="Helical" evidence="9">
    <location>
        <begin position="71"/>
        <end position="89"/>
    </location>
</feature>
<feature type="region of interest" description="Disordered" evidence="8">
    <location>
        <begin position="1"/>
        <end position="34"/>
    </location>
</feature>
<evidence type="ECO:0000256" key="5">
    <source>
        <dbReference type="ARBA" id="ARBA00022692"/>
    </source>
</evidence>
<dbReference type="PANTHER" id="PTHR21716">
    <property type="entry name" value="TRANSMEMBRANE PROTEIN"/>
    <property type="match status" value="1"/>
</dbReference>
<reference evidence="10 11" key="1">
    <citation type="journal article" date="2007" name="J. Bacteriol.">
        <title>Whole-genome analysis of the methyl tert-butyl ether-degrading beta-proteobacterium Methylibium petroleiphilum PM1.</title>
        <authorList>
            <person name="Kane S.R."/>
            <person name="Chakicherla A.Y."/>
            <person name="Chain P.S.G."/>
            <person name="Schmidt R."/>
            <person name="Shin M.W."/>
            <person name="Legler T.C."/>
            <person name="Scow K.M."/>
            <person name="Larimer F.W."/>
            <person name="Lucas S.M."/>
            <person name="Richardson P.M."/>
            <person name="Hristova K.R."/>
        </authorList>
    </citation>
    <scope>NUCLEOTIDE SEQUENCE [LARGE SCALE GENOMIC DNA]</scope>
    <source>
        <strain evidence="11">ATCC BAA-1232 / LMG 22953 / PM1</strain>
    </source>
</reference>
<keyword evidence="6 9" id="KW-1133">Transmembrane helix</keyword>
<comment type="similarity">
    <text evidence="2">Belongs to the autoinducer-2 exporter (AI-2E) (TC 2.A.86) family.</text>
</comment>
<evidence type="ECO:0000256" key="2">
    <source>
        <dbReference type="ARBA" id="ARBA00009773"/>
    </source>
</evidence>
<proteinExistence type="inferred from homology"/>